<sequence length="65" mass="7246">MDRSSAARLWRLRYGVVEHVGSEGQLPLDMVEGTDYVVREVEPGDRPLDDAVTVCPDRHGRPAGR</sequence>
<organism evidence="2 3">
    <name type="scientific">Streptomyces dangxiongensis</name>
    <dbReference type="NCBI Taxonomy" id="1442032"/>
    <lineage>
        <taxon>Bacteria</taxon>
        <taxon>Bacillati</taxon>
        <taxon>Actinomycetota</taxon>
        <taxon>Actinomycetes</taxon>
        <taxon>Kitasatosporales</taxon>
        <taxon>Streptomycetaceae</taxon>
        <taxon>Streptomyces</taxon>
    </lineage>
</organism>
<keyword evidence="3" id="KW-1185">Reference proteome</keyword>
<dbReference type="AlphaFoldDB" id="A0A3G2J6J8"/>
<dbReference type="RefSeq" id="WP_121785333.1">
    <property type="nucleotide sequence ID" value="NZ_CP033073.1"/>
</dbReference>
<accession>A0A3G2J6J8</accession>
<gene>
    <name evidence="2" type="ORF">D9753_01305</name>
</gene>
<protein>
    <submittedName>
        <fullName evidence="2">Uncharacterized protein</fullName>
    </submittedName>
</protein>
<feature type="region of interest" description="Disordered" evidence="1">
    <location>
        <begin position="45"/>
        <end position="65"/>
    </location>
</feature>
<evidence type="ECO:0000313" key="3">
    <source>
        <dbReference type="Proteomes" id="UP000268329"/>
    </source>
</evidence>
<evidence type="ECO:0000256" key="1">
    <source>
        <dbReference type="SAM" id="MobiDB-lite"/>
    </source>
</evidence>
<dbReference type="Proteomes" id="UP000268329">
    <property type="component" value="Chromosome"/>
</dbReference>
<evidence type="ECO:0000313" key="2">
    <source>
        <dbReference type="EMBL" id="AYN37823.1"/>
    </source>
</evidence>
<name>A0A3G2J6J8_9ACTN</name>
<dbReference type="KEGG" id="sdd:D9753_01305"/>
<dbReference type="EMBL" id="CP033073">
    <property type="protein sequence ID" value="AYN37823.1"/>
    <property type="molecule type" value="Genomic_DNA"/>
</dbReference>
<reference evidence="2 3" key="1">
    <citation type="submission" date="2018-10" db="EMBL/GenBank/DDBJ databases">
        <title>The genome of Streptomyces dangxiongensis Z022.</title>
        <authorList>
            <person name="Zhang B."/>
        </authorList>
    </citation>
    <scope>NUCLEOTIDE SEQUENCE [LARGE SCALE GENOMIC DNA]</scope>
    <source>
        <strain evidence="2 3">Z022</strain>
    </source>
</reference>
<proteinExistence type="predicted"/>
<feature type="compositionally biased region" description="Basic and acidic residues" evidence="1">
    <location>
        <begin position="56"/>
        <end position="65"/>
    </location>
</feature>